<dbReference type="InterPro" id="IPR016136">
    <property type="entry name" value="DNA_helicase_N/primase_C"/>
</dbReference>
<dbReference type="Proteomes" id="UP000636793">
    <property type="component" value="Unassembled WGS sequence"/>
</dbReference>
<dbReference type="RefSeq" id="WP_188835503.1">
    <property type="nucleotide sequence ID" value="NZ_BMHI01000001.1"/>
</dbReference>
<sequence length="611" mass="66618">MTANEMPAAMNDGHSQGFSTSSIADHETQVLGAMLSTPKCIPFVRAIINGEDFHDWRHRDVFNAILRTTDAGVTPDPVTVADHIPAKDLARAGGQAYLHQLYGDVLTASNADWHAEKLAEAAKVRRERAIVNEMNRSGDVTGLLPHLVESVAGDSTHKVASMGEQHSGQVRMAYKLAAAYADRLLYVHGIGWHYYDGQRWAEDVGDVRARRAVMDVLKRALTASLGDKQLRADVAKCESAAGVKGVLSIAEALEFAATVNDIDADPWMLNCANGTLDLRTRELLPHNPRDRITKAARGAYDPGADKAEWIKFLTSALPDDDVRAYLQRVFGQATYGSVREHMFPILTGTGGNGKGTCYEAVLHAFGDYATPINPDMLMQRERGGVGGPELMTLLGVRLAIGSETNEGRQLDEATMKWLTGGDSLTARNLYESPVSWNPTHQLVYVTNHLPKVKGNSPAVWRRMRVVPFNITFADDTKDGDVDLPARLELQADGILTWAVEGYFDYVDNGGMREPASVKAATHDYQAESDDVGRFVAEACVTGSVYSAKTRTLFGAWQKWAQVAGDAKAIAERAFGKELDRLGYESGPNYGPRLGIAPKPEDTTDSSGSGRW</sequence>
<protein>
    <recommendedName>
        <fullName evidence="7">SF3 helicase domain-containing protein</fullName>
    </recommendedName>
</protein>
<dbReference type="InterPro" id="IPR036185">
    <property type="entry name" value="DNA_heli_DnaB-like_N_sf"/>
</dbReference>
<proteinExistence type="predicted"/>
<dbReference type="InterPro" id="IPR014818">
    <property type="entry name" value="Phage/plasmid_primase_P4_C"/>
</dbReference>
<dbReference type="GO" id="GO:0005524">
    <property type="term" value="F:ATP binding"/>
    <property type="evidence" value="ECO:0007669"/>
    <property type="project" value="UniProtKB-KW"/>
</dbReference>
<dbReference type="PANTHER" id="PTHR35372:SF2">
    <property type="entry name" value="SF3 HELICASE DOMAIN-CONTAINING PROTEIN"/>
    <property type="match status" value="1"/>
</dbReference>
<dbReference type="GO" id="GO:0003677">
    <property type="term" value="F:DNA binding"/>
    <property type="evidence" value="ECO:0007669"/>
    <property type="project" value="UniProtKB-KW"/>
</dbReference>
<keyword evidence="5" id="KW-0238">DNA-binding</keyword>
<evidence type="ECO:0000313" key="9">
    <source>
        <dbReference type="Proteomes" id="UP000636793"/>
    </source>
</evidence>
<dbReference type="PROSITE" id="PS51206">
    <property type="entry name" value="SF3_HELICASE_1"/>
    <property type="match status" value="1"/>
</dbReference>
<feature type="region of interest" description="Disordered" evidence="6">
    <location>
        <begin position="587"/>
        <end position="611"/>
    </location>
</feature>
<evidence type="ECO:0000256" key="1">
    <source>
        <dbReference type="ARBA" id="ARBA00022705"/>
    </source>
</evidence>
<reference evidence="8" key="2">
    <citation type="submission" date="2020-09" db="EMBL/GenBank/DDBJ databases">
        <authorList>
            <person name="Sun Q."/>
            <person name="Zhou Y."/>
        </authorList>
    </citation>
    <scope>NUCLEOTIDE SEQUENCE</scope>
    <source>
        <strain evidence="8">CGMCC 1.15085</strain>
    </source>
</reference>
<dbReference type="GO" id="GO:0016787">
    <property type="term" value="F:hydrolase activity"/>
    <property type="evidence" value="ECO:0007669"/>
    <property type="project" value="UniProtKB-KW"/>
</dbReference>
<feature type="domain" description="SF3 helicase" evidence="7">
    <location>
        <begin position="321"/>
        <end position="481"/>
    </location>
</feature>
<accession>A0A916SYP6</accession>
<dbReference type="GO" id="GO:0006260">
    <property type="term" value="P:DNA replication"/>
    <property type="evidence" value="ECO:0007669"/>
    <property type="project" value="UniProtKB-KW"/>
</dbReference>
<dbReference type="Gene3D" id="3.40.50.300">
    <property type="entry name" value="P-loop containing nucleotide triphosphate hydrolases"/>
    <property type="match status" value="1"/>
</dbReference>
<keyword evidence="1" id="KW-0235">DNA replication</keyword>
<name>A0A916SYP6_9MICO</name>
<dbReference type="GO" id="GO:0003678">
    <property type="term" value="F:DNA helicase activity"/>
    <property type="evidence" value="ECO:0007669"/>
    <property type="project" value="InterPro"/>
</dbReference>
<dbReference type="Pfam" id="PF00772">
    <property type="entry name" value="DnaB"/>
    <property type="match status" value="1"/>
</dbReference>
<dbReference type="SMART" id="SM00885">
    <property type="entry name" value="D5_N"/>
    <property type="match status" value="1"/>
</dbReference>
<keyword evidence="9" id="KW-1185">Reference proteome</keyword>
<evidence type="ECO:0000256" key="5">
    <source>
        <dbReference type="ARBA" id="ARBA00023125"/>
    </source>
</evidence>
<dbReference type="SUPFAM" id="SSF48024">
    <property type="entry name" value="N-terminal domain of DnaB helicase"/>
    <property type="match status" value="1"/>
</dbReference>
<dbReference type="NCBIfam" id="TIGR01613">
    <property type="entry name" value="primase_Cterm"/>
    <property type="match status" value="1"/>
</dbReference>
<evidence type="ECO:0000256" key="2">
    <source>
        <dbReference type="ARBA" id="ARBA00022741"/>
    </source>
</evidence>
<dbReference type="SUPFAM" id="SSF52540">
    <property type="entry name" value="P-loop containing nucleoside triphosphate hydrolases"/>
    <property type="match status" value="1"/>
</dbReference>
<dbReference type="Gene3D" id="1.10.860.10">
    <property type="entry name" value="DNAb Helicase, Chain A"/>
    <property type="match status" value="1"/>
</dbReference>
<evidence type="ECO:0000256" key="3">
    <source>
        <dbReference type="ARBA" id="ARBA00022801"/>
    </source>
</evidence>
<comment type="caution">
    <text evidence="8">The sequence shown here is derived from an EMBL/GenBank/DDBJ whole genome shotgun (WGS) entry which is preliminary data.</text>
</comment>
<dbReference type="PANTHER" id="PTHR35372">
    <property type="entry name" value="ATP BINDING PROTEIN-RELATED"/>
    <property type="match status" value="1"/>
</dbReference>
<organism evidence="8 9">
    <name type="scientific">Flexivirga endophytica</name>
    <dbReference type="NCBI Taxonomy" id="1849103"/>
    <lineage>
        <taxon>Bacteria</taxon>
        <taxon>Bacillati</taxon>
        <taxon>Actinomycetota</taxon>
        <taxon>Actinomycetes</taxon>
        <taxon>Micrococcales</taxon>
        <taxon>Dermacoccaceae</taxon>
        <taxon>Flexivirga</taxon>
    </lineage>
</organism>
<keyword evidence="3" id="KW-0378">Hydrolase</keyword>
<dbReference type="InterPro" id="IPR027417">
    <property type="entry name" value="P-loop_NTPase"/>
</dbReference>
<reference evidence="8" key="1">
    <citation type="journal article" date="2014" name="Int. J. Syst. Evol. Microbiol.">
        <title>Complete genome sequence of Corynebacterium casei LMG S-19264T (=DSM 44701T), isolated from a smear-ripened cheese.</title>
        <authorList>
            <consortium name="US DOE Joint Genome Institute (JGI-PGF)"/>
            <person name="Walter F."/>
            <person name="Albersmeier A."/>
            <person name="Kalinowski J."/>
            <person name="Ruckert C."/>
        </authorList>
    </citation>
    <scope>NUCLEOTIDE SEQUENCE</scope>
    <source>
        <strain evidence="8">CGMCC 1.15085</strain>
    </source>
</reference>
<evidence type="ECO:0000259" key="7">
    <source>
        <dbReference type="PROSITE" id="PS51206"/>
    </source>
</evidence>
<evidence type="ECO:0000256" key="6">
    <source>
        <dbReference type="SAM" id="MobiDB-lite"/>
    </source>
</evidence>
<gene>
    <name evidence="8" type="ORF">GCM10011492_06630</name>
</gene>
<keyword evidence="4" id="KW-0067">ATP-binding</keyword>
<evidence type="ECO:0000256" key="4">
    <source>
        <dbReference type="ARBA" id="ARBA00022840"/>
    </source>
</evidence>
<dbReference type="InterPro" id="IPR051620">
    <property type="entry name" value="ORF904-like_C"/>
</dbReference>
<dbReference type="AlphaFoldDB" id="A0A916SYP6"/>
<dbReference type="Pfam" id="PF08706">
    <property type="entry name" value="D5_N"/>
    <property type="match status" value="1"/>
</dbReference>
<dbReference type="InterPro" id="IPR006500">
    <property type="entry name" value="Helicase_put_C_phage/plasmid"/>
</dbReference>
<keyword evidence="2" id="KW-0547">Nucleotide-binding</keyword>
<dbReference type="EMBL" id="BMHI01000001">
    <property type="protein sequence ID" value="GGB19472.1"/>
    <property type="molecule type" value="Genomic_DNA"/>
</dbReference>
<feature type="region of interest" description="Disordered" evidence="6">
    <location>
        <begin position="1"/>
        <end position="20"/>
    </location>
</feature>
<dbReference type="InterPro" id="IPR007693">
    <property type="entry name" value="DNA_helicase_DnaB-like_N"/>
</dbReference>
<evidence type="ECO:0000313" key="8">
    <source>
        <dbReference type="EMBL" id="GGB19472.1"/>
    </source>
</evidence>
<dbReference type="InterPro" id="IPR014015">
    <property type="entry name" value="Helicase_SF3_DNA-vir"/>
</dbReference>